<dbReference type="GO" id="GO:0003677">
    <property type="term" value="F:DNA binding"/>
    <property type="evidence" value="ECO:0007669"/>
    <property type="project" value="UniProtKB-KW"/>
</dbReference>
<dbReference type="RefSeq" id="WP_082395471.1">
    <property type="nucleotide sequence ID" value="NZ_CP009429.1"/>
</dbReference>
<gene>
    <name evidence="5" type="ORF">ATM17_13180</name>
</gene>
<dbReference type="CDD" id="cd06170">
    <property type="entry name" value="LuxR_C_like"/>
    <property type="match status" value="1"/>
</dbReference>
<dbReference type="PANTHER" id="PTHR44688">
    <property type="entry name" value="DNA-BINDING TRANSCRIPTIONAL ACTIVATOR DEVR_DOSR"/>
    <property type="match status" value="1"/>
</dbReference>
<dbReference type="GO" id="GO:0006355">
    <property type="term" value="P:regulation of DNA-templated transcription"/>
    <property type="evidence" value="ECO:0007669"/>
    <property type="project" value="InterPro"/>
</dbReference>
<dbReference type="InterPro" id="IPR016032">
    <property type="entry name" value="Sig_transdc_resp-reg_C-effctor"/>
</dbReference>
<dbReference type="PANTHER" id="PTHR44688:SF16">
    <property type="entry name" value="DNA-BINDING TRANSCRIPTIONAL ACTIVATOR DEVR_DOSR"/>
    <property type="match status" value="1"/>
</dbReference>
<dbReference type="AlphaFoldDB" id="A0AAC9AVJ6"/>
<dbReference type="SUPFAM" id="SSF46894">
    <property type="entry name" value="C-terminal effector domain of the bipartite response regulators"/>
    <property type="match status" value="1"/>
</dbReference>
<evidence type="ECO:0000256" key="1">
    <source>
        <dbReference type="ARBA" id="ARBA00023015"/>
    </source>
</evidence>
<organism evidence="5 6">
    <name type="scientific">Sphingopyxis macrogoltabida</name>
    <name type="common">Sphingomonas macrogoltabidus</name>
    <dbReference type="NCBI Taxonomy" id="33050"/>
    <lineage>
        <taxon>Bacteria</taxon>
        <taxon>Pseudomonadati</taxon>
        <taxon>Pseudomonadota</taxon>
        <taxon>Alphaproteobacteria</taxon>
        <taxon>Sphingomonadales</taxon>
        <taxon>Sphingomonadaceae</taxon>
        <taxon>Sphingopyxis</taxon>
    </lineage>
</organism>
<keyword evidence="3" id="KW-0804">Transcription</keyword>
<name>A0AAC9AVJ6_SPHMC</name>
<dbReference type="KEGG" id="smaz:LH19_06615"/>
<dbReference type="Proteomes" id="UP000076088">
    <property type="component" value="Chromosome"/>
</dbReference>
<evidence type="ECO:0000256" key="3">
    <source>
        <dbReference type="ARBA" id="ARBA00023163"/>
    </source>
</evidence>
<feature type="domain" description="HTH luxR-type" evidence="4">
    <location>
        <begin position="11"/>
        <end position="76"/>
    </location>
</feature>
<dbReference type="EMBL" id="CP013344">
    <property type="protein sequence ID" value="AMU89990.1"/>
    <property type="molecule type" value="Genomic_DNA"/>
</dbReference>
<reference evidence="5 6" key="2">
    <citation type="journal article" date="2016" name="Genome Announc.">
        <title>Complete Genome Sequence of Sphingopyxis macrogoltabida Strain 203N (NBRC 111659), a Polyethylene Glycol Degrader.</title>
        <authorList>
            <person name="Ohtsubo Y."/>
            <person name="Nonoyama S."/>
            <person name="Nagata Y."/>
            <person name="Numata M."/>
            <person name="Tsuchikane K."/>
            <person name="Hosoyama A."/>
            <person name="Yamazoe A."/>
            <person name="Tsuda M."/>
            <person name="Fujita N."/>
            <person name="Kawai F."/>
        </authorList>
    </citation>
    <scope>NUCLEOTIDE SEQUENCE [LARGE SCALE GENOMIC DNA]</scope>
    <source>
        <strain evidence="5 6">203N</strain>
    </source>
</reference>
<evidence type="ECO:0000259" key="4">
    <source>
        <dbReference type="PROSITE" id="PS50043"/>
    </source>
</evidence>
<dbReference type="Pfam" id="PF00196">
    <property type="entry name" value="GerE"/>
    <property type="match status" value="1"/>
</dbReference>
<dbReference type="PRINTS" id="PR00038">
    <property type="entry name" value="HTHLUXR"/>
</dbReference>
<evidence type="ECO:0000313" key="6">
    <source>
        <dbReference type="Proteomes" id="UP000076088"/>
    </source>
</evidence>
<proteinExistence type="predicted"/>
<dbReference type="SMART" id="SM00421">
    <property type="entry name" value="HTH_LUXR"/>
    <property type="match status" value="1"/>
</dbReference>
<reference evidence="6" key="1">
    <citation type="submission" date="2015-11" db="EMBL/GenBank/DDBJ databases">
        <title>Complete genome sequence of a polyethylene-glycol degrader Sphingopyxis macrogoltabida 203N (NBRC 111659).</title>
        <authorList>
            <person name="Yoshiyuki O."/>
            <person name="Shouta N."/>
            <person name="Nagata Y."/>
            <person name="Numata M."/>
            <person name="Tsuchikane K."/>
            <person name="Hosoyama A."/>
            <person name="Yamazoe A."/>
            <person name="Tsuda M."/>
            <person name="Fujita N."/>
            <person name="Kawai F."/>
        </authorList>
    </citation>
    <scope>NUCLEOTIDE SEQUENCE [LARGE SCALE GENOMIC DNA]</scope>
    <source>
        <strain evidence="6">203N</strain>
    </source>
</reference>
<dbReference type="Gene3D" id="1.10.10.10">
    <property type="entry name" value="Winged helix-like DNA-binding domain superfamily/Winged helix DNA-binding domain"/>
    <property type="match status" value="1"/>
</dbReference>
<keyword evidence="2" id="KW-0238">DNA-binding</keyword>
<evidence type="ECO:0000313" key="5">
    <source>
        <dbReference type="EMBL" id="AMU89990.1"/>
    </source>
</evidence>
<protein>
    <submittedName>
        <fullName evidence="5">Two-component system, NarL family, nitrate/nitrite response regulator NarP</fullName>
    </submittedName>
</protein>
<sequence length="105" mass="11618">MVQKQTDKNDPFARISRITPRERECLELVVQRKGSKEIAAILGISPHTVDARIKSAMRKLDAASRDMAALIFIESETLGHDVTVTSDVTPWFPPAGIRAQQLCCA</sequence>
<dbReference type="InterPro" id="IPR000792">
    <property type="entry name" value="Tscrpt_reg_LuxR_C"/>
</dbReference>
<keyword evidence="1" id="KW-0805">Transcription regulation</keyword>
<evidence type="ECO:0000256" key="2">
    <source>
        <dbReference type="ARBA" id="ARBA00023125"/>
    </source>
</evidence>
<dbReference type="InterPro" id="IPR036388">
    <property type="entry name" value="WH-like_DNA-bd_sf"/>
</dbReference>
<dbReference type="PROSITE" id="PS50043">
    <property type="entry name" value="HTH_LUXR_2"/>
    <property type="match status" value="1"/>
</dbReference>
<keyword evidence="6" id="KW-1185">Reference proteome</keyword>
<accession>A0AAC9AVJ6</accession>